<keyword evidence="3" id="KW-1185">Reference proteome</keyword>
<dbReference type="EMBL" id="CAJVPS010031167">
    <property type="protein sequence ID" value="CAG8732492.1"/>
    <property type="molecule type" value="Genomic_DNA"/>
</dbReference>
<feature type="non-terminal residue" evidence="2">
    <location>
        <position position="1"/>
    </location>
</feature>
<evidence type="ECO:0000313" key="3">
    <source>
        <dbReference type="Proteomes" id="UP000789508"/>
    </source>
</evidence>
<feature type="region of interest" description="Disordered" evidence="1">
    <location>
        <begin position="16"/>
        <end position="41"/>
    </location>
</feature>
<name>A0A9N9NHE4_9GLOM</name>
<comment type="caution">
    <text evidence="2">The sequence shown here is derived from an EMBL/GenBank/DDBJ whole genome shotgun (WGS) entry which is preliminary data.</text>
</comment>
<proteinExistence type="predicted"/>
<evidence type="ECO:0000313" key="2">
    <source>
        <dbReference type="EMBL" id="CAG8732492.1"/>
    </source>
</evidence>
<reference evidence="2" key="1">
    <citation type="submission" date="2021-06" db="EMBL/GenBank/DDBJ databases">
        <authorList>
            <person name="Kallberg Y."/>
            <person name="Tangrot J."/>
            <person name="Rosling A."/>
        </authorList>
    </citation>
    <scope>NUCLEOTIDE SEQUENCE</scope>
    <source>
        <strain evidence="2">FL130A</strain>
    </source>
</reference>
<sequence length="73" mass="8252">VTQDYTKEYFRIHKGVIQESNTSSPSSPTRTPSFPARTPSSPAQVLNVLNTKYCVAKFSNSTTRDVNKYKHDE</sequence>
<evidence type="ECO:0000256" key="1">
    <source>
        <dbReference type="SAM" id="MobiDB-lite"/>
    </source>
</evidence>
<feature type="compositionally biased region" description="Low complexity" evidence="1">
    <location>
        <begin position="22"/>
        <end position="41"/>
    </location>
</feature>
<protein>
    <submittedName>
        <fullName evidence="2">11671_t:CDS:1</fullName>
    </submittedName>
</protein>
<dbReference type="Proteomes" id="UP000789508">
    <property type="component" value="Unassembled WGS sequence"/>
</dbReference>
<organism evidence="2 3">
    <name type="scientific">Ambispora leptoticha</name>
    <dbReference type="NCBI Taxonomy" id="144679"/>
    <lineage>
        <taxon>Eukaryota</taxon>
        <taxon>Fungi</taxon>
        <taxon>Fungi incertae sedis</taxon>
        <taxon>Mucoromycota</taxon>
        <taxon>Glomeromycotina</taxon>
        <taxon>Glomeromycetes</taxon>
        <taxon>Archaeosporales</taxon>
        <taxon>Ambisporaceae</taxon>
        <taxon>Ambispora</taxon>
    </lineage>
</organism>
<accession>A0A9N9NHE4</accession>
<gene>
    <name evidence="2" type="ORF">ALEPTO_LOCUS12674</name>
</gene>
<dbReference type="AlphaFoldDB" id="A0A9N9NHE4"/>